<keyword evidence="9" id="KW-0349">Heme</keyword>
<keyword evidence="11 23" id="KW-0812">Transmembrane</keyword>
<evidence type="ECO:0000256" key="12">
    <source>
        <dbReference type="ARBA" id="ARBA00022723"/>
    </source>
</evidence>
<dbReference type="InterPro" id="IPR000718">
    <property type="entry name" value="Peptidase_M13"/>
</dbReference>
<evidence type="ECO:0000256" key="21">
    <source>
        <dbReference type="ARBA" id="ARBA00023049"/>
    </source>
</evidence>
<evidence type="ECO:0000256" key="14">
    <source>
        <dbReference type="ARBA" id="ARBA00022824"/>
    </source>
</evidence>
<keyword evidence="20" id="KW-0503">Monooxygenase</keyword>
<evidence type="ECO:0000256" key="17">
    <source>
        <dbReference type="ARBA" id="ARBA00022989"/>
    </source>
</evidence>
<evidence type="ECO:0000313" key="26">
    <source>
        <dbReference type="EMBL" id="OXU21942.1"/>
    </source>
</evidence>
<dbReference type="PROSITE" id="PS51885">
    <property type="entry name" value="NEPRILYSIN"/>
    <property type="match status" value="1"/>
</dbReference>
<comment type="caution">
    <text evidence="26">The sequence shown here is derived from an EMBL/GenBank/DDBJ whole genome shotgun (WGS) entry which is preliminary data.</text>
</comment>
<dbReference type="GO" id="GO:0005789">
    <property type="term" value="C:endoplasmic reticulum membrane"/>
    <property type="evidence" value="ECO:0007669"/>
    <property type="project" value="UniProtKB-SubCell"/>
</dbReference>
<evidence type="ECO:0000256" key="19">
    <source>
        <dbReference type="ARBA" id="ARBA00023004"/>
    </source>
</evidence>
<dbReference type="PANTHER" id="PTHR24292">
    <property type="entry name" value="CYTOCHROME P450"/>
    <property type="match status" value="1"/>
</dbReference>
<feature type="domain" description="Peptidase M13 N-terminal" evidence="25">
    <location>
        <begin position="394"/>
        <end position="583"/>
    </location>
</feature>
<dbReference type="InterPro" id="IPR042089">
    <property type="entry name" value="Peptidase_M13_dom_2"/>
</dbReference>
<name>A0A232EUB7_9HYME</name>
<dbReference type="InterPro" id="IPR008952">
    <property type="entry name" value="Tetraspanin_EC2_sf"/>
</dbReference>
<evidence type="ECO:0000256" key="4">
    <source>
        <dbReference type="ARBA" id="ARBA00004174"/>
    </source>
</evidence>
<feature type="transmembrane region" description="Helical" evidence="23">
    <location>
        <begin position="16"/>
        <end position="40"/>
    </location>
</feature>
<dbReference type="Pfam" id="PF00067">
    <property type="entry name" value="p450"/>
    <property type="match status" value="1"/>
</dbReference>
<comment type="cofactor">
    <cofactor evidence="1">
        <name>Zn(2+)</name>
        <dbReference type="ChEBI" id="CHEBI:29105"/>
    </cofactor>
</comment>
<evidence type="ECO:0000256" key="6">
    <source>
        <dbReference type="ARBA" id="ARBA00004406"/>
    </source>
</evidence>
<evidence type="ECO:0000256" key="22">
    <source>
        <dbReference type="ARBA" id="ARBA00023136"/>
    </source>
</evidence>
<comment type="subcellular location">
    <subcellularLocation>
        <location evidence="5">Cell membrane</location>
        <topology evidence="5">Single-pass type II membrane protein</topology>
    </subcellularLocation>
    <subcellularLocation>
        <location evidence="6">Endoplasmic reticulum membrane</location>
        <topology evidence="6">Peripheral membrane protein</topology>
    </subcellularLocation>
    <subcellularLocation>
        <location evidence="3">Membrane</location>
        <topology evidence="3">Multi-pass membrane protein</topology>
    </subcellularLocation>
    <subcellularLocation>
        <location evidence="4">Microsome membrane</location>
        <topology evidence="4">Peripheral membrane protein</topology>
    </subcellularLocation>
</comment>
<dbReference type="GO" id="GO:0016705">
    <property type="term" value="F:oxidoreductase activity, acting on paired donors, with incorporation or reduction of molecular oxygen"/>
    <property type="evidence" value="ECO:0007669"/>
    <property type="project" value="InterPro"/>
</dbReference>
<dbReference type="GO" id="GO:0004497">
    <property type="term" value="F:monooxygenase activity"/>
    <property type="evidence" value="ECO:0007669"/>
    <property type="project" value="UniProtKB-KW"/>
</dbReference>
<dbReference type="Gene3D" id="3.40.390.10">
    <property type="entry name" value="Collagenase (Catalytic Domain)"/>
    <property type="match status" value="1"/>
</dbReference>
<keyword evidence="17 23" id="KW-1133">Transmembrane helix</keyword>
<dbReference type="InterPro" id="IPR008753">
    <property type="entry name" value="Peptidase_M13_N"/>
</dbReference>
<dbReference type="GO" id="GO:0006508">
    <property type="term" value="P:proteolysis"/>
    <property type="evidence" value="ECO:0007669"/>
    <property type="project" value="UniProtKB-KW"/>
</dbReference>
<evidence type="ECO:0000256" key="3">
    <source>
        <dbReference type="ARBA" id="ARBA00004141"/>
    </source>
</evidence>
<dbReference type="GO" id="GO:0005886">
    <property type="term" value="C:plasma membrane"/>
    <property type="evidence" value="ECO:0007669"/>
    <property type="project" value="UniProtKB-SubCell"/>
</dbReference>
<gene>
    <name evidence="26" type="ORF">TSAR_014116</name>
</gene>
<keyword evidence="12" id="KW-0479">Metal-binding</keyword>
<dbReference type="InterPro" id="IPR036396">
    <property type="entry name" value="Cyt_P450_sf"/>
</dbReference>
<comment type="similarity">
    <text evidence="8">Belongs to the cytochrome P450 family.</text>
</comment>
<dbReference type="InterPro" id="IPR017972">
    <property type="entry name" value="Cyt_P450_CS"/>
</dbReference>
<evidence type="ECO:0000256" key="15">
    <source>
        <dbReference type="ARBA" id="ARBA00022833"/>
    </source>
</evidence>
<dbReference type="SUPFAM" id="SSF48264">
    <property type="entry name" value="Cytochrome P450"/>
    <property type="match status" value="1"/>
</dbReference>
<evidence type="ECO:0000256" key="23">
    <source>
        <dbReference type="SAM" id="Phobius"/>
    </source>
</evidence>
<keyword evidence="18" id="KW-0560">Oxidoreductase</keyword>
<sequence length="1345" mass="154684">MGYDTEMDGCGRCMKYTLFVVNFIIFIGGLTITGLSIWALVQKVNYVSELTGNNLLTGTVYILLVSGIIVTVISFLGCIGAAREIKCMLFMYFIIILLLFFIILIGGVLGYVFREKFITTLQQQMQNSMSLYRQKKEITEAWDYVQGQLKCCGVRSWRDWSRYLNEVPLSCCKSYTPDGQPVACNRYADSINEHNAYPWGCVDATKDFMQKHAAALGGAGITLAILMLIADFIKSAMNDGVKPCDDFYSYACGSWAANHPVRKGEDVSSIDAIIERHINHLVIDILEEEENNNDTAALKYEKIFHKSCLDTDKIEEIGIQPLEETVNYFGGWPITMNSSDWNDENRDWQSIHEVYSAMQGLSSIFDIFVHYDQRNQSKWAIELKVSDNETSYMEPPRTYTTIDDLQSFYNEENPTKPTSKINWLQTIRALFRNVNKSENIEIGELEEIGIGDKYFLHGLLHLLEKTPNRVIVNYVHWKFVSTSIKFTNKEMRDLYWQFINIGEDSELVHKSRRETCQADMRIGTGLKYEFLRRHISPEDKEIALEMSSEVRSEMLDEIELSTWLDYDTKQETMIKLHDLKTRVAGARREWTEHVYEDLIIGNNYFENVQNVRKFYTTRMLKRLRKSRDPRKFPLVHPLRVRPAYDKRHGRVVLSAAQLFSPLFHSSLPLPVNYGYLAPTIGNLMARAMEKEVDTNVYVTPWSSYFGENYKSYETKTECLIKQYSNYSVGPATIDENMYDTIAIKVAFNAFRNSFIGENTVMHLPGLEHLTEYQLFFVSYAVGKCQAVTAKYLAEHDPAYFTPNEYRVIGPISNSELFTNAFFCFFQNPENSAPNSVKQSSNMDYWIWSLLVVTLTYAITSIYRQLSYFSRWGIPHPREMPIVGASYALFFPRRHINDFIKYIYDFNPDAKYVGAHIFTKPTIFIQDLDLVKTVLVKHFDHFADRKTFVDEKADPLFGRNLNFLNGDRWKEVRTILSPAFTSSKMKMMYVLMSKCAENFTEEFLKKYGDAEAVDMKDAIGKYTNDTIASCAFGIEVDSMKDPNNEFYLQAKETNFNGVTLLKIQLEMIFPALTRKFGMRIVSKKLTDFFVNAIATTMSVREEQGIFRPDMLQLMMEARSKMDKEASERFDLLEMTAQAFLFFLAGFDASSNQFCIIAHELAANPDIQSRLQAEVDDLMQKCDNKPTYDALNHIPYMDAVISESLRRHPIAFLNRICSKEFELPPAVPGSKPYTMKPGDGLMIPVAGIHMDPNLYPNPERFDPDRFIDKKIAISDVTNLGFGLGPRMCIGNRFAILSMKSLLVQLLSRCNLVPCSKTCIPLEYCKNIFAPTPKNGFWLRIEPRAESR</sequence>
<dbReference type="Pfam" id="PF05649">
    <property type="entry name" value="Peptidase_M13_N"/>
    <property type="match status" value="2"/>
</dbReference>
<dbReference type="Gene3D" id="1.10.1450.10">
    <property type="entry name" value="Tetraspanin"/>
    <property type="match status" value="1"/>
</dbReference>
<dbReference type="Proteomes" id="UP000215335">
    <property type="component" value="Unassembled WGS sequence"/>
</dbReference>
<keyword evidence="19" id="KW-0408">Iron</keyword>
<evidence type="ECO:0000256" key="9">
    <source>
        <dbReference type="ARBA" id="ARBA00022617"/>
    </source>
</evidence>
<keyword evidence="21" id="KW-0482">Metalloprotease</keyword>
<dbReference type="GO" id="GO:0004222">
    <property type="term" value="F:metalloendopeptidase activity"/>
    <property type="evidence" value="ECO:0007669"/>
    <property type="project" value="InterPro"/>
</dbReference>
<dbReference type="PANTHER" id="PTHR24292:SF54">
    <property type="entry name" value="CYP9F3-RELATED"/>
    <property type="match status" value="1"/>
</dbReference>
<feature type="domain" description="Peptidase M13 N-terminal" evidence="25">
    <location>
        <begin position="243"/>
        <end position="384"/>
    </location>
</feature>
<evidence type="ECO:0000256" key="5">
    <source>
        <dbReference type="ARBA" id="ARBA00004401"/>
    </source>
</evidence>
<comment type="cofactor">
    <cofactor evidence="2">
        <name>heme</name>
        <dbReference type="ChEBI" id="CHEBI:30413"/>
    </cofactor>
</comment>
<dbReference type="InterPro" id="IPR001128">
    <property type="entry name" value="Cyt_P450"/>
</dbReference>
<dbReference type="EMBL" id="NNAY01002144">
    <property type="protein sequence ID" value="OXU21942.1"/>
    <property type="molecule type" value="Genomic_DNA"/>
</dbReference>
<dbReference type="GO" id="GO:0020037">
    <property type="term" value="F:heme binding"/>
    <property type="evidence" value="ECO:0007669"/>
    <property type="project" value="InterPro"/>
</dbReference>
<keyword evidence="14" id="KW-0256">Endoplasmic reticulum</keyword>
<evidence type="ECO:0000256" key="8">
    <source>
        <dbReference type="ARBA" id="ARBA00010617"/>
    </source>
</evidence>
<evidence type="ECO:0000259" key="24">
    <source>
        <dbReference type="Pfam" id="PF01431"/>
    </source>
</evidence>
<dbReference type="GO" id="GO:0005506">
    <property type="term" value="F:iron ion binding"/>
    <property type="evidence" value="ECO:0007669"/>
    <property type="project" value="InterPro"/>
</dbReference>
<dbReference type="SUPFAM" id="SSF55486">
    <property type="entry name" value="Metalloproteases ('zincins'), catalytic domain"/>
    <property type="match status" value="1"/>
</dbReference>
<dbReference type="Pfam" id="PF00335">
    <property type="entry name" value="Tetraspanin"/>
    <property type="match status" value="1"/>
</dbReference>
<evidence type="ECO:0000256" key="16">
    <source>
        <dbReference type="ARBA" id="ARBA00022848"/>
    </source>
</evidence>
<reference evidence="26 27" key="1">
    <citation type="journal article" date="2017" name="Curr. Biol.">
        <title>The Evolution of Venom by Co-option of Single-Copy Genes.</title>
        <authorList>
            <person name="Martinson E.O."/>
            <person name="Mrinalini"/>
            <person name="Kelkar Y.D."/>
            <person name="Chang C.H."/>
            <person name="Werren J.H."/>
        </authorList>
    </citation>
    <scope>NUCLEOTIDE SEQUENCE [LARGE SCALE GENOMIC DNA]</scope>
    <source>
        <strain evidence="26 27">Alberta</strain>
        <tissue evidence="26">Whole body</tissue>
    </source>
</reference>
<keyword evidence="15" id="KW-0862">Zinc</keyword>
<feature type="domain" description="Peptidase M13 C-terminal" evidence="24">
    <location>
        <begin position="645"/>
        <end position="830"/>
    </location>
</feature>
<accession>A0A232EUB7</accession>
<keyword evidence="22 23" id="KW-0472">Membrane</keyword>
<evidence type="ECO:0000256" key="18">
    <source>
        <dbReference type="ARBA" id="ARBA00023002"/>
    </source>
</evidence>
<keyword evidence="10" id="KW-0645">Protease</keyword>
<dbReference type="PRINTS" id="PR00259">
    <property type="entry name" value="TMFOUR"/>
</dbReference>
<evidence type="ECO:0000256" key="2">
    <source>
        <dbReference type="ARBA" id="ARBA00001971"/>
    </source>
</evidence>
<evidence type="ECO:0000256" key="10">
    <source>
        <dbReference type="ARBA" id="ARBA00022670"/>
    </source>
</evidence>
<dbReference type="InterPro" id="IPR050476">
    <property type="entry name" value="Insect_CytP450_Detox"/>
</dbReference>
<evidence type="ECO:0000256" key="13">
    <source>
        <dbReference type="ARBA" id="ARBA00022801"/>
    </source>
</evidence>
<keyword evidence="16" id="KW-0492">Microsome</keyword>
<evidence type="ECO:0000256" key="7">
    <source>
        <dbReference type="ARBA" id="ARBA00007357"/>
    </source>
</evidence>
<dbReference type="InterPro" id="IPR024079">
    <property type="entry name" value="MetalloPept_cat_dom_sf"/>
</dbReference>
<evidence type="ECO:0000256" key="20">
    <source>
        <dbReference type="ARBA" id="ARBA00023033"/>
    </source>
</evidence>
<evidence type="ECO:0000313" key="27">
    <source>
        <dbReference type="Proteomes" id="UP000215335"/>
    </source>
</evidence>
<dbReference type="FunFam" id="1.10.630.10:FF:000042">
    <property type="entry name" value="Cytochrome P450"/>
    <property type="match status" value="1"/>
</dbReference>
<dbReference type="CDD" id="cd08662">
    <property type="entry name" value="M13"/>
    <property type="match status" value="1"/>
</dbReference>
<dbReference type="PROSITE" id="PS00086">
    <property type="entry name" value="CYTOCHROME_P450"/>
    <property type="match status" value="1"/>
</dbReference>
<keyword evidence="27" id="KW-1185">Reference proteome</keyword>
<dbReference type="CDD" id="cd11056">
    <property type="entry name" value="CYP6-like"/>
    <property type="match status" value="1"/>
</dbReference>
<evidence type="ECO:0000259" key="25">
    <source>
        <dbReference type="Pfam" id="PF05649"/>
    </source>
</evidence>
<keyword evidence="13" id="KW-0378">Hydrolase</keyword>
<dbReference type="STRING" id="543379.A0A232EUB7"/>
<dbReference type="SUPFAM" id="SSF48652">
    <property type="entry name" value="Tetraspanin"/>
    <property type="match status" value="1"/>
</dbReference>
<dbReference type="InterPro" id="IPR018499">
    <property type="entry name" value="Tetraspanin/Peripherin"/>
</dbReference>
<feature type="transmembrane region" description="Helical" evidence="23">
    <location>
        <begin position="89"/>
        <end position="113"/>
    </location>
</feature>
<feature type="transmembrane region" description="Helical" evidence="23">
    <location>
        <begin position="60"/>
        <end position="82"/>
    </location>
</feature>
<protein>
    <submittedName>
        <fullName evidence="26">Uncharacterized protein</fullName>
    </submittedName>
</protein>
<dbReference type="Pfam" id="PF01431">
    <property type="entry name" value="Peptidase_M13"/>
    <property type="match status" value="1"/>
</dbReference>
<dbReference type="Gene3D" id="1.10.1380.10">
    <property type="entry name" value="Neutral endopeptidase , domain2"/>
    <property type="match status" value="2"/>
</dbReference>
<proteinExistence type="inferred from homology"/>
<evidence type="ECO:0000256" key="1">
    <source>
        <dbReference type="ARBA" id="ARBA00001947"/>
    </source>
</evidence>
<dbReference type="Gene3D" id="1.10.630.10">
    <property type="entry name" value="Cytochrome P450"/>
    <property type="match status" value="1"/>
</dbReference>
<dbReference type="InterPro" id="IPR018497">
    <property type="entry name" value="Peptidase_M13_C"/>
</dbReference>
<comment type="similarity">
    <text evidence="7">Belongs to the peptidase M13 family.</text>
</comment>
<organism evidence="26 27">
    <name type="scientific">Trichomalopsis sarcophagae</name>
    <dbReference type="NCBI Taxonomy" id="543379"/>
    <lineage>
        <taxon>Eukaryota</taxon>
        <taxon>Metazoa</taxon>
        <taxon>Ecdysozoa</taxon>
        <taxon>Arthropoda</taxon>
        <taxon>Hexapoda</taxon>
        <taxon>Insecta</taxon>
        <taxon>Pterygota</taxon>
        <taxon>Neoptera</taxon>
        <taxon>Endopterygota</taxon>
        <taxon>Hymenoptera</taxon>
        <taxon>Apocrita</taxon>
        <taxon>Proctotrupomorpha</taxon>
        <taxon>Chalcidoidea</taxon>
        <taxon>Pteromalidae</taxon>
        <taxon>Pteromalinae</taxon>
        <taxon>Trichomalopsis</taxon>
    </lineage>
</organism>
<evidence type="ECO:0000256" key="11">
    <source>
        <dbReference type="ARBA" id="ARBA00022692"/>
    </source>
</evidence>